<dbReference type="EMBL" id="LAZR01004880">
    <property type="protein sequence ID" value="KKN04767.1"/>
    <property type="molecule type" value="Genomic_DNA"/>
</dbReference>
<sequence>MGASRNDKDRMDSKFTSVVEHDVPTIRMDAELIEGIKKGFMLAGTYVREGEVSLTVENAVAQYASNSNVTGRVHLKIPNRKSEVQVDILAYWPSWHEDKNKAGETVRIYSKNHGSKIITLMQTGTFSNLPMQALEHIAYCALGVVKARINSPREGLIKASVLELLESSGILVTGGSYRGEEFTRDSMLSKVTTMRQIFDAMQSVGQFKPVERGGKVFAVGVTGQ</sequence>
<comment type="caution">
    <text evidence="1">The sequence shown here is derived from an EMBL/GenBank/DDBJ whole genome shotgun (WGS) entry which is preliminary data.</text>
</comment>
<organism evidence="1">
    <name type="scientific">marine sediment metagenome</name>
    <dbReference type="NCBI Taxonomy" id="412755"/>
    <lineage>
        <taxon>unclassified sequences</taxon>
        <taxon>metagenomes</taxon>
        <taxon>ecological metagenomes</taxon>
    </lineage>
</organism>
<gene>
    <name evidence="1" type="ORF">LCGC14_1094280</name>
</gene>
<evidence type="ECO:0000313" key="1">
    <source>
        <dbReference type="EMBL" id="KKN04767.1"/>
    </source>
</evidence>
<proteinExistence type="predicted"/>
<dbReference type="AlphaFoldDB" id="A0A0F9MZA2"/>
<protein>
    <submittedName>
        <fullName evidence="1">Uncharacterized protein</fullName>
    </submittedName>
</protein>
<name>A0A0F9MZA2_9ZZZZ</name>
<reference evidence="1" key="1">
    <citation type="journal article" date="2015" name="Nature">
        <title>Complex archaea that bridge the gap between prokaryotes and eukaryotes.</title>
        <authorList>
            <person name="Spang A."/>
            <person name="Saw J.H."/>
            <person name="Jorgensen S.L."/>
            <person name="Zaremba-Niedzwiedzka K."/>
            <person name="Martijn J."/>
            <person name="Lind A.E."/>
            <person name="van Eijk R."/>
            <person name="Schleper C."/>
            <person name="Guy L."/>
            <person name="Ettema T.J."/>
        </authorList>
    </citation>
    <scope>NUCLEOTIDE SEQUENCE</scope>
</reference>
<accession>A0A0F9MZA2</accession>